<evidence type="ECO:0000256" key="8">
    <source>
        <dbReference type="SAM" id="Phobius"/>
    </source>
</evidence>
<keyword evidence="3" id="KW-0645">Protease</keyword>
<dbReference type="STRING" id="28189.CCYN74_60034"/>
<keyword evidence="8" id="KW-0812">Transmembrane</keyword>
<evidence type="ECO:0000256" key="1">
    <source>
        <dbReference type="ARBA" id="ARBA00004370"/>
    </source>
</evidence>
<evidence type="ECO:0000259" key="9">
    <source>
        <dbReference type="Pfam" id="PF01343"/>
    </source>
</evidence>
<keyword evidence="11" id="KW-1185">Reference proteome</keyword>
<dbReference type="eggNOG" id="COG0616">
    <property type="taxonomic scope" value="Bacteria"/>
</dbReference>
<feature type="active site" description="Proton donor/acceptor" evidence="7">
    <location>
        <position position="211"/>
    </location>
</feature>
<evidence type="ECO:0000256" key="3">
    <source>
        <dbReference type="ARBA" id="ARBA00022670"/>
    </source>
</evidence>
<keyword evidence="8" id="KW-1133">Transmembrane helix</keyword>
<evidence type="ECO:0000256" key="5">
    <source>
        <dbReference type="ARBA" id="ARBA00022825"/>
    </source>
</evidence>
<evidence type="ECO:0000256" key="6">
    <source>
        <dbReference type="ARBA" id="ARBA00023136"/>
    </source>
</evidence>
<keyword evidence="5" id="KW-0720">Serine protease</keyword>
<dbReference type="AlphaFoldDB" id="A0A0B7H236"/>
<dbReference type="PIRSF" id="PIRSF001217">
    <property type="entry name" value="Protease_4_SppA"/>
    <property type="match status" value="1"/>
</dbReference>
<organism evidence="10 11">
    <name type="scientific">Capnocytophaga cynodegmi</name>
    <dbReference type="NCBI Taxonomy" id="28189"/>
    <lineage>
        <taxon>Bacteria</taxon>
        <taxon>Pseudomonadati</taxon>
        <taxon>Bacteroidota</taxon>
        <taxon>Flavobacteriia</taxon>
        <taxon>Flavobacteriales</taxon>
        <taxon>Flavobacteriaceae</taxon>
        <taxon>Capnocytophaga</taxon>
    </lineage>
</organism>
<keyword evidence="4 10" id="KW-0378">Hydrolase</keyword>
<feature type="domain" description="Peptidase S49" evidence="9">
    <location>
        <begin position="143"/>
        <end position="286"/>
    </location>
</feature>
<dbReference type="SUPFAM" id="SSF52096">
    <property type="entry name" value="ClpP/crotonase"/>
    <property type="match status" value="2"/>
</dbReference>
<dbReference type="PANTHER" id="PTHR33209:SF1">
    <property type="entry name" value="PEPTIDASE S49 DOMAIN-CONTAINING PROTEIN"/>
    <property type="match status" value="1"/>
</dbReference>
<keyword evidence="6 8" id="KW-0472">Membrane</keyword>
<accession>A0A0B7H236</accession>
<evidence type="ECO:0000256" key="7">
    <source>
        <dbReference type="PIRSR" id="PIRSR001217-1"/>
    </source>
</evidence>
<evidence type="ECO:0000256" key="2">
    <source>
        <dbReference type="ARBA" id="ARBA00008683"/>
    </source>
</evidence>
<dbReference type="Gene3D" id="3.90.226.10">
    <property type="entry name" value="2-enoyl-CoA Hydratase, Chain A, domain 1"/>
    <property type="match status" value="3"/>
</dbReference>
<dbReference type="InterPro" id="IPR029045">
    <property type="entry name" value="ClpP/crotonase-like_dom_sf"/>
</dbReference>
<dbReference type="CDD" id="cd07023">
    <property type="entry name" value="S49_Sppa_N_C"/>
    <property type="match status" value="1"/>
</dbReference>
<dbReference type="EMBL" id="CDOD01000003">
    <property type="protein sequence ID" value="CEN32609.1"/>
    <property type="molecule type" value="Genomic_DNA"/>
</dbReference>
<dbReference type="InterPro" id="IPR004635">
    <property type="entry name" value="Pept_S49_SppA"/>
</dbReference>
<dbReference type="InterPro" id="IPR002142">
    <property type="entry name" value="Peptidase_S49"/>
</dbReference>
<dbReference type="EC" id="3.4.21.-" evidence="10"/>
<proteinExistence type="inferred from homology"/>
<dbReference type="Proteomes" id="UP000038055">
    <property type="component" value="Unassembled WGS sequence"/>
</dbReference>
<comment type="subcellular location">
    <subcellularLocation>
        <location evidence="1">Membrane</location>
    </subcellularLocation>
</comment>
<evidence type="ECO:0000256" key="4">
    <source>
        <dbReference type="ARBA" id="ARBA00022801"/>
    </source>
</evidence>
<dbReference type="NCBIfam" id="TIGR00706">
    <property type="entry name" value="SppA_dom"/>
    <property type="match status" value="1"/>
</dbReference>
<dbReference type="InterPro" id="IPR047217">
    <property type="entry name" value="S49_SppA_67K_type_N"/>
</dbReference>
<feature type="domain" description="Peptidase S49" evidence="9">
    <location>
        <begin position="391"/>
        <end position="538"/>
    </location>
</feature>
<dbReference type="GO" id="GO:0008236">
    <property type="term" value="F:serine-type peptidase activity"/>
    <property type="evidence" value="ECO:0007669"/>
    <property type="project" value="UniProtKB-KW"/>
</dbReference>
<dbReference type="GO" id="GO:0006465">
    <property type="term" value="P:signal peptide processing"/>
    <property type="evidence" value="ECO:0007669"/>
    <property type="project" value="InterPro"/>
</dbReference>
<dbReference type="CDD" id="cd07018">
    <property type="entry name" value="S49_SppA_67K_type"/>
    <property type="match status" value="1"/>
</dbReference>
<dbReference type="PANTHER" id="PTHR33209">
    <property type="entry name" value="PROTEASE 4"/>
    <property type="match status" value="1"/>
</dbReference>
<dbReference type="Pfam" id="PF01343">
    <property type="entry name" value="Peptidase_S49"/>
    <property type="match status" value="2"/>
</dbReference>
<evidence type="ECO:0000313" key="11">
    <source>
        <dbReference type="Proteomes" id="UP000038055"/>
    </source>
</evidence>
<dbReference type="NCBIfam" id="TIGR00705">
    <property type="entry name" value="SppA_67K"/>
    <property type="match status" value="1"/>
</dbReference>
<dbReference type="InterPro" id="IPR047272">
    <property type="entry name" value="S49_SppA_C"/>
</dbReference>
<sequence>MPTIKFQQISIDIRIYFEVMNFLKNVLAAILGFFISIGIFFIFFLIFISMMVSSLGTTDTNVIVENNSVLELDFKTPLKDYGERVYIEDFDYTIEEFNGLNSILQAIEYAKTDDRIEGITIKSTGNVGGLVFAQELRKALQDFKTSGKFVLAYNEEIPQTDYYLQTVADSIFLNPLGYLNFRGLSSEVLFFKDIQEKTGVTMEVIRHGKYKSAVEPFLDNKMSEENRLQITELLNSMWNVIVEDISKDRKISVEKLNEIANNLGARTPKLAKDNNLIDGVIFKDEFEQILCEKTESSQINEVNFINIEEYAENVVNKATLKKQRDKIAVIYAEGEIVYGMGQPGIIGNETITESLRKATEDENVKAIVLRVNSPGGSALASELIHREIELAKKYKKVYVSMANYAASGGYYIACNADRIFAEEGTITGSIGVFGAYPNVNKLAEKWGINAEQVATHSNSLEYSLFEKPTESFIKEAKESVENIYDVFLDRVANGRNMSVEQVNNIAQGRVWSGREALQNGLIDKIGTLNDVLSFVSKENALGSYEVESYPIYKTNLREIFQKYPISLKATTLQEEMGKEAYKVYQKVKNLSEQEGIQARMWFDVNLD</sequence>
<comment type="similarity">
    <text evidence="2">Belongs to the peptidase S49 family.</text>
</comment>
<name>A0A0B7H236_9FLAO</name>
<protein>
    <submittedName>
        <fullName evidence="10">Signal peptide peptidase</fullName>
        <ecNumber evidence="10">3.4.21.-</ecNumber>
    </submittedName>
</protein>
<evidence type="ECO:0000313" key="10">
    <source>
        <dbReference type="EMBL" id="CEN32609.1"/>
    </source>
</evidence>
<dbReference type="GO" id="GO:0016020">
    <property type="term" value="C:membrane"/>
    <property type="evidence" value="ECO:0007669"/>
    <property type="project" value="UniProtKB-SubCell"/>
</dbReference>
<gene>
    <name evidence="10" type="ORF">CCYN2B_110128</name>
</gene>
<dbReference type="InterPro" id="IPR004634">
    <property type="entry name" value="Pept_S49_pIV"/>
</dbReference>
<reference evidence="11" key="1">
    <citation type="submission" date="2015-01" db="EMBL/GenBank/DDBJ databases">
        <authorList>
            <person name="MANFREDI Pablo"/>
        </authorList>
    </citation>
    <scope>NUCLEOTIDE SEQUENCE [LARGE SCALE GENOMIC DNA]</scope>
    <source>
        <strain evidence="11">Ccyn2B</strain>
    </source>
</reference>
<feature type="active site" description="Nucleophile" evidence="7">
    <location>
        <position position="407"/>
    </location>
</feature>
<feature type="transmembrane region" description="Helical" evidence="8">
    <location>
        <begin position="26"/>
        <end position="48"/>
    </location>
</feature>